<name>E2NI12_9BACE</name>
<organism evidence="1 2">
    <name type="scientific">Bacteroides cellulosilyticus DSM 14838</name>
    <dbReference type="NCBI Taxonomy" id="537012"/>
    <lineage>
        <taxon>Bacteria</taxon>
        <taxon>Pseudomonadati</taxon>
        <taxon>Bacteroidota</taxon>
        <taxon>Bacteroidia</taxon>
        <taxon>Bacteroidales</taxon>
        <taxon>Bacteroidaceae</taxon>
        <taxon>Bacteroides</taxon>
    </lineage>
</organism>
<reference evidence="1 2" key="1">
    <citation type="submission" date="2008-12" db="EMBL/GenBank/DDBJ databases">
        <authorList>
            <person name="Fulton L."/>
            <person name="Clifton S."/>
            <person name="Fulton B."/>
            <person name="Xu J."/>
            <person name="Minx P."/>
            <person name="Pepin K.H."/>
            <person name="Johnson M."/>
            <person name="Bhonagiri V."/>
            <person name="Nash W.E."/>
            <person name="Mardis E.R."/>
            <person name="Wilson R.K."/>
        </authorList>
    </citation>
    <scope>NUCLEOTIDE SEQUENCE [LARGE SCALE GENOMIC DNA]</scope>
    <source>
        <strain evidence="1 2">DSM 14838</strain>
    </source>
</reference>
<dbReference type="Proteomes" id="UP000003711">
    <property type="component" value="Unassembled WGS sequence"/>
</dbReference>
<protein>
    <submittedName>
        <fullName evidence="1">Uncharacterized protein</fullName>
    </submittedName>
</protein>
<gene>
    <name evidence="1" type="ORF">BACCELL_03943</name>
</gene>
<evidence type="ECO:0000313" key="2">
    <source>
        <dbReference type="Proteomes" id="UP000003711"/>
    </source>
</evidence>
<reference evidence="1 2" key="2">
    <citation type="submission" date="2009-01" db="EMBL/GenBank/DDBJ databases">
        <title>Draft genome sequence of Bacteroides cellulosilyticus (DSM 14838).</title>
        <authorList>
            <person name="Sudarsanam P."/>
            <person name="Ley R."/>
            <person name="Guruge J."/>
            <person name="Turnbaugh P.J."/>
            <person name="Mahowald M."/>
            <person name="Liep D."/>
            <person name="Gordon J."/>
        </authorList>
    </citation>
    <scope>NUCLEOTIDE SEQUENCE [LARGE SCALE GENOMIC DNA]</scope>
    <source>
        <strain evidence="1 2">DSM 14838</strain>
    </source>
</reference>
<proteinExistence type="predicted"/>
<dbReference type="HOGENOM" id="CLU_2520599_0_0_10"/>
<dbReference type="AlphaFoldDB" id="E2NI12"/>
<accession>E2NI12</accession>
<evidence type="ECO:0000313" key="1">
    <source>
        <dbReference type="EMBL" id="EEF88476.1"/>
    </source>
</evidence>
<sequence length="84" mass="9919">MLYDVNPQYISRIGANNMTKSFLCLFLQIREIEARPSTAQVSRKVQISNVFNMKNGMILLFCCLQMYTQKSEKSDFILHFFKVW</sequence>
<dbReference type="EMBL" id="ACCH01000288">
    <property type="protein sequence ID" value="EEF88476.1"/>
    <property type="molecule type" value="Genomic_DNA"/>
</dbReference>
<comment type="caution">
    <text evidence="1">The sequence shown here is derived from an EMBL/GenBank/DDBJ whole genome shotgun (WGS) entry which is preliminary data.</text>
</comment>